<dbReference type="PROSITE" id="PS51281">
    <property type="entry name" value="TAP_C"/>
    <property type="match status" value="1"/>
</dbReference>
<evidence type="ECO:0000256" key="5">
    <source>
        <dbReference type="ARBA" id="ARBA00022737"/>
    </source>
</evidence>
<feature type="region of interest" description="Disordered" evidence="8">
    <location>
        <begin position="667"/>
        <end position="692"/>
    </location>
</feature>
<dbReference type="InterPro" id="IPR032710">
    <property type="entry name" value="NTF2-like_dom_sf"/>
</dbReference>
<comment type="similarity">
    <text evidence="2">Belongs to the NXF family.</text>
</comment>
<sequence length="900" mass="104101">MKSVYNERFEEKYDGISKSKGIPNVTITLEKRKINEKIMNRVTKECQTPFFYHKFIIYGAESYERNYILKSIMDFVYPATLMPIHFQQIVGLSYFLARNCLDIITKIAKENFQIPHHLDTKAPFNVVVLANFMVSEEVPLQDTSNNIEEVLQKRFKRESRILNLNNFSDDVDLIEYFPLFNDKIFRYVINQSAGLAPRNLDLANNYLKDISSLSILKGCVETLDLSNNELKDIESLSKLSEFTLLKHLMLTGNPLCENYNSYNYVIDVKRYCSKLETLDGVDVRVPRFEKNFLCCEDARDLASQFLERYFTNYDSDRMLLKDMYDSSVIFSMNASVHSNQKNSDSVRLEHYGLGKPDTTCGITEVMKLFQQFPKTWHDPYPLVCDVVIFTDTRAHLVVNGIFKELNQMLFFNRSFYFSRNSQRFTITNEQLHVSNAIDYQVSWSFTFPGNVHLTSTPLPYFYQQYRQLEELFCTLTNVNLEYAQKCLLYSNYDLRKALSVFSELFLKDGVPKEAFTKQRKLENQKNKFPICNGLRERVLEKHKTISLKVLWETMETARFETNTDSSTDYKLNKFYKSSMDTNVNITHVKKEEFNKSTVGVFDKTSNIKREEQDITVVSPQKQAAKKPKVQYWISPEETKKFAEKLSFCIESLLAKSKQNTSIIETTAATSTSVGDSSQEPSSNPPTTIIPSPVVEIPDLPSTPLPQAPLNDEQAQEISSEQSAIITLDQTIKNLCWESPVQDKPLVRALVHKRMLEERRIMRTGALEELEKLDKMDEYCALQLFSKRSQRKFWRITVNRKTKIVKAHMEKCGSTLEEALYHTFDKYSFAPNGRFRVRNEISVFTNGVKVSAGTSSISYVKPSLAKVKSEQGIIVEECHGKKGSGKKKNARKKQKQRLLKK</sequence>
<dbReference type="PANTHER" id="PTHR10662">
    <property type="entry name" value="NUCLEAR RNA EXPORT FACTOR"/>
    <property type="match status" value="1"/>
</dbReference>
<gene>
    <name evidence="11" type="ORF">PHYEVI_LOCUS2510</name>
</gene>
<feature type="compositionally biased region" description="Low complexity" evidence="8">
    <location>
        <begin position="679"/>
        <end position="692"/>
    </location>
</feature>
<dbReference type="Gene3D" id="1.10.8.10">
    <property type="entry name" value="DNA helicase RuvA subunit, C-terminal domain"/>
    <property type="match status" value="1"/>
</dbReference>
<feature type="compositionally biased region" description="Basic residues" evidence="8">
    <location>
        <begin position="880"/>
        <end position="900"/>
    </location>
</feature>
<dbReference type="OrthoDB" id="25872at2759"/>
<comment type="subcellular location">
    <subcellularLocation>
        <location evidence="1">Nucleus</location>
    </subcellularLocation>
</comment>
<dbReference type="EMBL" id="OU900104">
    <property type="protein sequence ID" value="CAG9856083.1"/>
    <property type="molecule type" value="Genomic_DNA"/>
</dbReference>
<evidence type="ECO:0008006" key="13">
    <source>
        <dbReference type="Google" id="ProtNLM"/>
    </source>
</evidence>
<evidence type="ECO:0000256" key="1">
    <source>
        <dbReference type="ARBA" id="ARBA00004123"/>
    </source>
</evidence>
<dbReference type="InterPro" id="IPR057125">
    <property type="entry name" value="NXF1/2/3/5-like_LRR"/>
</dbReference>
<dbReference type="SUPFAM" id="SSF52058">
    <property type="entry name" value="L domain-like"/>
    <property type="match status" value="1"/>
</dbReference>
<proteinExistence type="inferred from homology"/>
<dbReference type="InterPro" id="IPR018222">
    <property type="entry name" value="Nuclear_transport_factor_2_euk"/>
</dbReference>
<dbReference type="GO" id="GO:0016973">
    <property type="term" value="P:poly(A)+ mRNA export from nucleus"/>
    <property type="evidence" value="ECO:0007669"/>
    <property type="project" value="TreeGrafter"/>
</dbReference>
<feature type="region of interest" description="Disordered" evidence="8">
    <location>
        <begin position="877"/>
        <end position="900"/>
    </location>
</feature>
<name>A0A9N9TLC9_PHYSR</name>
<reference evidence="11" key="1">
    <citation type="submission" date="2022-01" db="EMBL/GenBank/DDBJ databases">
        <authorList>
            <person name="King R."/>
        </authorList>
    </citation>
    <scope>NUCLEOTIDE SEQUENCE</scope>
</reference>
<feature type="domain" description="NTF2" evidence="9">
    <location>
        <begin position="301"/>
        <end position="433"/>
    </location>
</feature>
<feature type="domain" description="TAP-C" evidence="10">
    <location>
        <begin position="463"/>
        <end position="518"/>
    </location>
</feature>
<dbReference type="Gene3D" id="3.10.450.50">
    <property type="match status" value="1"/>
</dbReference>
<keyword evidence="6" id="KW-0509">mRNA transport</keyword>
<evidence type="ECO:0000256" key="2">
    <source>
        <dbReference type="ARBA" id="ARBA00009285"/>
    </source>
</evidence>
<dbReference type="CDD" id="cd14342">
    <property type="entry name" value="UBA_TAP-C"/>
    <property type="match status" value="1"/>
</dbReference>
<protein>
    <recommendedName>
        <fullName evidence="13">NTF2 domain-containing protein</fullName>
    </recommendedName>
</protein>
<evidence type="ECO:0000256" key="7">
    <source>
        <dbReference type="ARBA" id="ARBA00023242"/>
    </source>
</evidence>
<keyword evidence="3" id="KW-0813">Transport</keyword>
<dbReference type="Pfam" id="PF03943">
    <property type="entry name" value="TAP_C"/>
    <property type="match status" value="1"/>
</dbReference>
<dbReference type="InterPro" id="IPR002075">
    <property type="entry name" value="NTF2_dom"/>
</dbReference>
<dbReference type="InterPro" id="IPR032675">
    <property type="entry name" value="LRR_dom_sf"/>
</dbReference>
<dbReference type="SMART" id="SM00804">
    <property type="entry name" value="TAP_C"/>
    <property type="match status" value="1"/>
</dbReference>
<evidence type="ECO:0000256" key="4">
    <source>
        <dbReference type="ARBA" id="ARBA00022614"/>
    </source>
</evidence>
<accession>A0A9N9TLC9</accession>
<dbReference type="Pfam" id="PF22602">
    <property type="entry name" value="NXF_NTF2"/>
    <property type="match status" value="1"/>
</dbReference>
<dbReference type="InterPro" id="IPR001611">
    <property type="entry name" value="Leu-rich_rpt"/>
</dbReference>
<dbReference type="Pfam" id="PF24048">
    <property type="entry name" value="LRR_NXF1-5"/>
    <property type="match status" value="1"/>
</dbReference>
<keyword evidence="4" id="KW-0433">Leucine-rich repeat</keyword>
<dbReference type="SUPFAM" id="SSF46934">
    <property type="entry name" value="UBA-like"/>
    <property type="match status" value="1"/>
</dbReference>
<evidence type="ECO:0000256" key="6">
    <source>
        <dbReference type="ARBA" id="ARBA00022816"/>
    </source>
</evidence>
<keyword evidence="7" id="KW-0539">Nucleus</keyword>
<evidence type="ECO:0000256" key="3">
    <source>
        <dbReference type="ARBA" id="ARBA00022448"/>
    </source>
</evidence>
<evidence type="ECO:0000259" key="10">
    <source>
        <dbReference type="PROSITE" id="PS51281"/>
    </source>
</evidence>
<keyword evidence="12" id="KW-1185">Reference proteome</keyword>
<organism evidence="11 12">
    <name type="scientific">Phyllotreta striolata</name>
    <name type="common">Striped flea beetle</name>
    <name type="synonym">Crioceris striolata</name>
    <dbReference type="NCBI Taxonomy" id="444603"/>
    <lineage>
        <taxon>Eukaryota</taxon>
        <taxon>Metazoa</taxon>
        <taxon>Ecdysozoa</taxon>
        <taxon>Arthropoda</taxon>
        <taxon>Hexapoda</taxon>
        <taxon>Insecta</taxon>
        <taxon>Pterygota</taxon>
        <taxon>Neoptera</taxon>
        <taxon>Endopterygota</taxon>
        <taxon>Coleoptera</taxon>
        <taxon>Polyphaga</taxon>
        <taxon>Cucujiformia</taxon>
        <taxon>Chrysomeloidea</taxon>
        <taxon>Chrysomelidae</taxon>
        <taxon>Galerucinae</taxon>
        <taxon>Alticini</taxon>
        <taxon>Phyllotreta</taxon>
    </lineage>
</organism>
<dbReference type="InterPro" id="IPR009060">
    <property type="entry name" value="UBA-like_sf"/>
</dbReference>
<dbReference type="Gene3D" id="3.80.10.10">
    <property type="entry name" value="Ribonuclease Inhibitor"/>
    <property type="match status" value="1"/>
</dbReference>
<dbReference type="PROSITE" id="PS50177">
    <property type="entry name" value="NTF2_DOMAIN"/>
    <property type="match status" value="1"/>
</dbReference>
<dbReference type="Proteomes" id="UP001153712">
    <property type="component" value="Chromosome 11"/>
</dbReference>
<dbReference type="SUPFAM" id="SSF54427">
    <property type="entry name" value="NTF2-like"/>
    <property type="match status" value="1"/>
</dbReference>
<dbReference type="GO" id="GO:0003723">
    <property type="term" value="F:RNA binding"/>
    <property type="evidence" value="ECO:0007669"/>
    <property type="project" value="TreeGrafter"/>
</dbReference>
<dbReference type="PANTHER" id="PTHR10662:SF22">
    <property type="entry name" value="NUCLEAR RNA EXPORT FACTOR 1"/>
    <property type="match status" value="1"/>
</dbReference>
<evidence type="ECO:0000256" key="8">
    <source>
        <dbReference type="SAM" id="MobiDB-lite"/>
    </source>
</evidence>
<dbReference type="InterPro" id="IPR005637">
    <property type="entry name" value="TAP_C_dom"/>
</dbReference>
<evidence type="ECO:0000259" key="9">
    <source>
        <dbReference type="PROSITE" id="PS50177"/>
    </source>
</evidence>
<evidence type="ECO:0000313" key="11">
    <source>
        <dbReference type="EMBL" id="CAG9856083.1"/>
    </source>
</evidence>
<dbReference type="AlphaFoldDB" id="A0A9N9TLC9"/>
<keyword evidence="5" id="KW-0677">Repeat</keyword>
<evidence type="ECO:0000313" key="12">
    <source>
        <dbReference type="Proteomes" id="UP001153712"/>
    </source>
</evidence>
<dbReference type="InterPro" id="IPR030217">
    <property type="entry name" value="NXF_fam"/>
</dbReference>
<dbReference type="GO" id="GO:0005634">
    <property type="term" value="C:nucleus"/>
    <property type="evidence" value="ECO:0007669"/>
    <property type="project" value="UniProtKB-SubCell"/>
</dbReference>
<dbReference type="PROSITE" id="PS51450">
    <property type="entry name" value="LRR"/>
    <property type="match status" value="2"/>
</dbReference>